<sequence length="213" mass="24455">MLFYLDESVVDAAETNKEVYNKLKELYYCWSHGLCIVSSSKKNFLRLVKIPGLEEYGYIQKTVQGIQGIYATLSFFVILYHNQKKSNSLSSYSNLSRDIDICSLKSMMSFAVNFLVCENVKDYEYYVWLTRQNNEFLLNQKFSMNTMPFNGGGDTIVDSINHIKQFFLLVITDSDKKYEKASLGGTAAKIAALIENLTYQGVKTCWSYTTILR</sequence>
<gene>
    <name evidence="1" type="ORF">DW250_15020</name>
</gene>
<organism evidence="1 2">
    <name type="scientific">Segatella copri</name>
    <dbReference type="NCBI Taxonomy" id="165179"/>
    <lineage>
        <taxon>Bacteria</taxon>
        <taxon>Pseudomonadati</taxon>
        <taxon>Bacteroidota</taxon>
        <taxon>Bacteroidia</taxon>
        <taxon>Bacteroidales</taxon>
        <taxon>Prevotellaceae</taxon>
        <taxon>Segatella</taxon>
    </lineage>
</organism>
<dbReference type="RefSeq" id="WP_118201770.1">
    <property type="nucleotide sequence ID" value="NZ_QRIE01000103.1"/>
</dbReference>
<name>A0A3R6DLK6_9BACT</name>
<evidence type="ECO:0000313" key="1">
    <source>
        <dbReference type="EMBL" id="RHG61698.1"/>
    </source>
</evidence>
<protein>
    <submittedName>
        <fullName evidence="1">Uncharacterized protein</fullName>
    </submittedName>
</protein>
<dbReference type="Proteomes" id="UP000286501">
    <property type="component" value="Unassembled WGS sequence"/>
</dbReference>
<dbReference type="AlphaFoldDB" id="A0A3R6DLK6"/>
<comment type="caution">
    <text evidence="1">The sequence shown here is derived from an EMBL/GenBank/DDBJ whole genome shotgun (WGS) entry which is preliminary data.</text>
</comment>
<accession>A0A3R6DLK6</accession>
<reference evidence="1 2" key="1">
    <citation type="submission" date="2018-08" db="EMBL/GenBank/DDBJ databases">
        <title>A genome reference for cultivated species of the human gut microbiota.</title>
        <authorList>
            <person name="Zou Y."/>
            <person name="Xue W."/>
            <person name="Luo G."/>
        </authorList>
    </citation>
    <scope>NUCLEOTIDE SEQUENCE [LARGE SCALE GENOMIC DNA]</scope>
    <source>
        <strain evidence="1 2">AM22-1</strain>
    </source>
</reference>
<proteinExistence type="predicted"/>
<dbReference type="EMBL" id="QRIN01000101">
    <property type="protein sequence ID" value="RHG61698.1"/>
    <property type="molecule type" value="Genomic_DNA"/>
</dbReference>
<evidence type="ECO:0000313" key="2">
    <source>
        <dbReference type="Proteomes" id="UP000286501"/>
    </source>
</evidence>